<dbReference type="EMBL" id="JAFIRN010000018">
    <property type="protein sequence ID" value="KAG5831602.1"/>
    <property type="molecule type" value="Genomic_DNA"/>
</dbReference>
<comment type="caution">
    <text evidence="2">The sequence shown here is derived from an EMBL/GenBank/DDBJ whole genome shotgun (WGS) entry which is preliminary data.</text>
</comment>
<proteinExistence type="predicted"/>
<feature type="compositionally biased region" description="Basic and acidic residues" evidence="1">
    <location>
        <begin position="163"/>
        <end position="191"/>
    </location>
</feature>
<feature type="region of interest" description="Disordered" evidence="1">
    <location>
        <begin position="127"/>
        <end position="191"/>
    </location>
</feature>
<evidence type="ECO:0000256" key="1">
    <source>
        <dbReference type="SAM" id="MobiDB-lite"/>
    </source>
</evidence>
<feature type="compositionally biased region" description="Polar residues" evidence="1">
    <location>
        <begin position="149"/>
        <end position="160"/>
    </location>
</feature>
<name>A0A9D3LIQ6_ANGAN</name>
<evidence type="ECO:0000313" key="3">
    <source>
        <dbReference type="Proteomes" id="UP001044222"/>
    </source>
</evidence>
<sequence>MLIPAIFKTQLASVMDLLAKAVVVEMEKLFDDCLSSSVKFRLKMCSKNQKPNSQLMDSEFRTDRMLSIMETLTKEAMEKINKLLDQSPAMIQLERIPSVSRGRAMEGSENALRCSVVVQVGEGFRRAGVSEERPPTSSLWSDGEPSSAEGETTPRQSVITRDQPPHTEEQKAESPHEKEGRIGEDVPNEDLRLSLNVRGSYAVKSGA</sequence>
<protein>
    <submittedName>
        <fullName evidence="2">Uncharacterized protein</fullName>
    </submittedName>
</protein>
<evidence type="ECO:0000313" key="2">
    <source>
        <dbReference type="EMBL" id="KAG5831602.1"/>
    </source>
</evidence>
<keyword evidence="3" id="KW-1185">Reference proteome</keyword>
<reference evidence="2" key="1">
    <citation type="submission" date="2021-01" db="EMBL/GenBank/DDBJ databases">
        <title>A chromosome-scale assembly of European eel, Anguilla anguilla.</title>
        <authorList>
            <person name="Henkel C."/>
            <person name="Jong-Raadsen S.A."/>
            <person name="Dufour S."/>
            <person name="Weltzien F.-A."/>
            <person name="Palstra A.P."/>
            <person name="Pelster B."/>
            <person name="Spaink H.P."/>
            <person name="Van Den Thillart G.E."/>
            <person name="Jansen H."/>
            <person name="Zahm M."/>
            <person name="Klopp C."/>
            <person name="Cedric C."/>
            <person name="Louis A."/>
            <person name="Berthelot C."/>
            <person name="Parey E."/>
            <person name="Roest Crollius H."/>
            <person name="Montfort J."/>
            <person name="Robinson-Rechavi M."/>
            <person name="Bucao C."/>
            <person name="Bouchez O."/>
            <person name="Gislard M."/>
            <person name="Lluch J."/>
            <person name="Milhes M."/>
            <person name="Lampietro C."/>
            <person name="Lopez Roques C."/>
            <person name="Donnadieu C."/>
            <person name="Braasch I."/>
            <person name="Desvignes T."/>
            <person name="Postlethwait J."/>
            <person name="Bobe J."/>
            <person name="Guiguen Y."/>
            <person name="Dirks R."/>
        </authorList>
    </citation>
    <scope>NUCLEOTIDE SEQUENCE</scope>
    <source>
        <strain evidence="2">Tag_6206</strain>
        <tissue evidence="2">Liver</tissue>
    </source>
</reference>
<gene>
    <name evidence="2" type="ORF">ANANG_G00305440</name>
</gene>
<organism evidence="2 3">
    <name type="scientific">Anguilla anguilla</name>
    <name type="common">European freshwater eel</name>
    <name type="synonym">Muraena anguilla</name>
    <dbReference type="NCBI Taxonomy" id="7936"/>
    <lineage>
        <taxon>Eukaryota</taxon>
        <taxon>Metazoa</taxon>
        <taxon>Chordata</taxon>
        <taxon>Craniata</taxon>
        <taxon>Vertebrata</taxon>
        <taxon>Euteleostomi</taxon>
        <taxon>Actinopterygii</taxon>
        <taxon>Neopterygii</taxon>
        <taxon>Teleostei</taxon>
        <taxon>Anguilliformes</taxon>
        <taxon>Anguillidae</taxon>
        <taxon>Anguilla</taxon>
    </lineage>
</organism>
<dbReference type="AlphaFoldDB" id="A0A9D3LIQ6"/>
<dbReference type="Proteomes" id="UP001044222">
    <property type="component" value="Chromosome 18"/>
</dbReference>
<accession>A0A9D3LIQ6</accession>